<dbReference type="EMBL" id="NHOQ01000099">
    <property type="protein sequence ID" value="PWA32991.1"/>
    <property type="molecule type" value="Genomic_DNA"/>
</dbReference>
<gene>
    <name evidence="2" type="ORF">CCH79_00016874</name>
</gene>
<evidence type="ECO:0000256" key="1">
    <source>
        <dbReference type="SAM" id="MobiDB-lite"/>
    </source>
</evidence>
<keyword evidence="3" id="KW-1185">Reference proteome</keyword>
<name>A0A315WB55_GAMAF</name>
<organism evidence="2 3">
    <name type="scientific">Gambusia affinis</name>
    <name type="common">Western mosquitofish</name>
    <name type="synonym">Heterandria affinis</name>
    <dbReference type="NCBI Taxonomy" id="33528"/>
    <lineage>
        <taxon>Eukaryota</taxon>
        <taxon>Metazoa</taxon>
        <taxon>Chordata</taxon>
        <taxon>Craniata</taxon>
        <taxon>Vertebrata</taxon>
        <taxon>Euteleostomi</taxon>
        <taxon>Actinopterygii</taxon>
        <taxon>Neopterygii</taxon>
        <taxon>Teleostei</taxon>
        <taxon>Neoteleostei</taxon>
        <taxon>Acanthomorphata</taxon>
        <taxon>Ovalentaria</taxon>
        <taxon>Atherinomorphae</taxon>
        <taxon>Cyprinodontiformes</taxon>
        <taxon>Poeciliidae</taxon>
        <taxon>Poeciliinae</taxon>
        <taxon>Gambusia</taxon>
    </lineage>
</organism>
<dbReference type="InterPro" id="IPR046342">
    <property type="entry name" value="CBS_dom_sf"/>
</dbReference>
<reference evidence="2 3" key="1">
    <citation type="journal article" date="2018" name="G3 (Bethesda)">
        <title>A High-Quality Reference Genome for the Invasive Mosquitofish Gambusia affinis Using a Chicago Library.</title>
        <authorList>
            <person name="Hoffberg S.L."/>
            <person name="Troendle N.J."/>
            <person name="Glenn T.C."/>
            <person name="Mahmud O."/>
            <person name="Louha S."/>
            <person name="Chalopin D."/>
            <person name="Bennetzen J.L."/>
            <person name="Mauricio R."/>
        </authorList>
    </citation>
    <scope>NUCLEOTIDE SEQUENCE [LARGE SCALE GENOMIC DNA]</scope>
    <source>
        <strain evidence="2">NE01/NJP1002.9</strain>
        <tissue evidence="2">Muscle</tissue>
    </source>
</reference>
<evidence type="ECO:0000313" key="3">
    <source>
        <dbReference type="Proteomes" id="UP000250572"/>
    </source>
</evidence>
<dbReference type="AlphaFoldDB" id="A0A315WB55"/>
<feature type="region of interest" description="Disordered" evidence="1">
    <location>
        <begin position="1"/>
        <end position="24"/>
    </location>
</feature>
<accession>A0A315WB55</accession>
<dbReference type="Gene3D" id="3.10.580.10">
    <property type="entry name" value="CBS-domain"/>
    <property type="match status" value="1"/>
</dbReference>
<evidence type="ECO:0008006" key="4">
    <source>
        <dbReference type="Google" id="ProtNLM"/>
    </source>
</evidence>
<proteinExistence type="predicted"/>
<evidence type="ECO:0000313" key="2">
    <source>
        <dbReference type="EMBL" id="PWA32991.1"/>
    </source>
</evidence>
<protein>
    <recommendedName>
        <fullName evidence="4">CBS domain-containing protein</fullName>
    </recommendedName>
</protein>
<sequence>MRAPDEPHSSVSSSSRTDALLPSTPLGQVMGVKSVQLQKAAGPAEVQSAVSNSSEARIPVVDTHGTQRAVIYTHSTDSDHTHRKQRQETCESQVFLGSVLRSELLLFLHRCQTQRMEGRLDEVCSIHPNSVVVSPHNTVQEAYNMLSIAPAQTIFVAERGKLVGQITWSEVQTTEEHMKLILEVVKNVVLRQRAAVDVADGDFRHRHAPVLKGTIGVPLSAESWGKRRVGQRWAKQAGCIAVAVSLGSPDKTSQGLKAVVTHQPCELVDGCSTLSLMDHMLIAASARANCSATPGKQKHKHVFYRFSHESPPSSFLKRSKRPPSQWPPIRRLLCSSLRSTRPCFLHPRRIHPNLSTRSAVTPHLKAQQQFVRADDV</sequence>
<dbReference type="SUPFAM" id="SSF54631">
    <property type="entry name" value="CBS-domain pair"/>
    <property type="match status" value="1"/>
</dbReference>
<comment type="caution">
    <text evidence="2">The sequence shown here is derived from an EMBL/GenBank/DDBJ whole genome shotgun (WGS) entry which is preliminary data.</text>
</comment>
<dbReference type="Proteomes" id="UP000250572">
    <property type="component" value="Unassembled WGS sequence"/>
</dbReference>